<accession>A0AAW8NHM7</accession>
<organism evidence="1 2">
    <name type="scientific">Pseudarthrobacter oxydans</name>
    <name type="common">Arthrobacter oxydans</name>
    <dbReference type="NCBI Taxonomy" id="1671"/>
    <lineage>
        <taxon>Bacteria</taxon>
        <taxon>Bacillati</taxon>
        <taxon>Actinomycetota</taxon>
        <taxon>Actinomycetes</taxon>
        <taxon>Micrococcales</taxon>
        <taxon>Micrococcaceae</taxon>
        <taxon>Pseudarthrobacter</taxon>
    </lineage>
</organism>
<evidence type="ECO:0008006" key="3">
    <source>
        <dbReference type="Google" id="ProtNLM"/>
    </source>
</evidence>
<comment type="caution">
    <text evidence="1">The sequence shown here is derived from an EMBL/GenBank/DDBJ whole genome shotgun (WGS) entry which is preliminary data.</text>
</comment>
<dbReference type="EMBL" id="JAVDWN010000026">
    <property type="protein sequence ID" value="MDR7166069.1"/>
    <property type="molecule type" value="Genomic_DNA"/>
</dbReference>
<proteinExistence type="predicted"/>
<dbReference type="RefSeq" id="WP_310114652.1">
    <property type="nucleotide sequence ID" value="NZ_JAVDTN010000026.1"/>
</dbReference>
<evidence type="ECO:0000313" key="2">
    <source>
        <dbReference type="Proteomes" id="UP001262032"/>
    </source>
</evidence>
<dbReference type="Proteomes" id="UP001262032">
    <property type="component" value="Unassembled WGS sequence"/>
</dbReference>
<sequence>MANLTASKADERQEGVLIDVALAAVKVFKGANVSFNAAGYAKGSSDTASENFAGVAMETVDNSAGAAGDKVIRIWREGVSSMAATGATQAWVGQDVYAVDDQTVALAATTTNDVKVGKVVGFVSATEVRVKI</sequence>
<dbReference type="AlphaFoldDB" id="A0AAW8NHM7"/>
<gene>
    <name evidence="1" type="ORF">J2X12_004123</name>
</gene>
<name>A0AAW8NHM7_PSEOX</name>
<reference evidence="1" key="1">
    <citation type="submission" date="2023-07" db="EMBL/GenBank/DDBJ databases">
        <title>Sorghum-associated microbial communities from plants grown in Nebraska, USA.</title>
        <authorList>
            <person name="Schachtman D."/>
        </authorList>
    </citation>
    <scope>NUCLEOTIDE SEQUENCE</scope>
    <source>
        <strain evidence="1">BE261</strain>
    </source>
</reference>
<evidence type="ECO:0000313" key="1">
    <source>
        <dbReference type="EMBL" id="MDR7166069.1"/>
    </source>
</evidence>
<protein>
    <recommendedName>
        <fullName evidence="3">DUF2190 family protein</fullName>
    </recommendedName>
</protein>
<dbReference type="GeneID" id="97424554"/>